<keyword evidence="2" id="KW-1185">Reference proteome</keyword>
<protein>
    <submittedName>
        <fullName evidence="1">Uncharacterized protein</fullName>
    </submittedName>
</protein>
<dbReference type="RefSeq" id="WP_338660156.1">
    <property type="nucleotide sequence ID" value="NZ_CP146072.1"/>
</dbReference>
<reference evidence="2" key="1">
    <citation type="submission" date="2024-02" db="EMBL/GenBank/DDBJ databases">
        <title>Exploring bacterial hosts of class 1 integrons in salad vegetable microbiomes with epicPCR.</title>
        <authorList>
            <person name="Qi Q."/>
            <person name="Ghaly T.M."/>
            <person name="Gillings M.R."/>
            <person name="Tetu S.G."/>
        </authorList>
    </citation>
    <scope>NUCLEOTIDE SEQUENCE [LARGE SCALE GENOMIC DNA]</scope>
    <source>
        <strain evidence="2">S2-2023-2</strain>
    </source>
</reference>
<sequence>MSELLNLKQNVLIAHPSGTDSFGTIPDMPKFGLKGGEIFLRVGVHKGEGRGFGIRHIWEAHEADLATCGCTCIDQVTHILRT</sequence>
<dbReference type="GeneID" id="89544978"/>
<evidence type="ECO:0000313" key="2">
    <source>
        <dbReference type="Proteomes" id="UP001369248"/>
    </source>
</evidence>
<dbReference type="EMBL" id="CP146072">
    <property type="protein sequence ID" value="WWR36666.1"/>
    <property type="molecule type" value="Genomic_DNA"/>
</dbReference>
<dbReference type="Proteomes" id="UP001369248">
    <property type="component" value="Chromosome"/>
</dbReference>
<accession>A0ABZ2H1X5</accession>
<name>A0ABZ2H1X5_9PSED</name>
<organism evidence="1 2">
    <name type="scientific">Pseudomonas bubulae</name>
    <dbReference type="NCBI Taxonomy" id="2316085"/>
    <lineage>
        <taxon>Bacteria</taxon>
        <taxon>Pseudomonadati</taxon>
        <taxon>Pseudomonadota</taxon>
        <taxon>Gammaproteobacteria</taxon>
        <taxon>Pseudomonadales</taxon>
        <taxon>Pseudomonadaceae</taxon>
        <taxon>Pseudomonas</taxon>
    </lineage>
</organism>
<proteinExistence type="predicted"/>
<evidence type="ECO:0000313" key="1">
    <source>
        <dbReference type="EMBL" id="WWR36666.1"/>
    </source>
</evidence>
<gene>
    <name evidence="1" type="ORF">V6B39_16985</name>
</gene>